<dbReference type="AlphaFoldDB" id="A0A846U1X9"/>
<dbReference type="EMBL" id="JAAVVK010000002">
    <property type="protein sequence ID" value="NKE38796.1"/>
    <property type="molecule type" value="Genomic_DNA"/>
</dbReference>
<feature type="transmembrane region" description="Helical" evidence="1">
    <location>
        <begin position="6"/>
        <end position="25"/>
    </location>
</feature>
<keyword evidence="3" id="KW-1185">Reference proteome</keyword>
<keyword evidence="1" id="KW-0812">Transmembrane</keyword>
<sequence length="70" mass="8216">MLTALSILVSSSLAGILFCLLRLLKINKLKKINAVETIRNKKWRKFLIYAIIIFSFFFVLAVSLFFYLYH</sequence>
<comment type="caution">
    <text evidence="2">The sequence shown here is derived from an EMBL/GenBank/DDBJ whole genome shotgun (WGS) entry which is preliminary data.</text>
</comment>
<evidence type="ECO:0000313" key="3">
    <source>
        <dbReference type="Proteomes" id="UP000584587"/>
    </source>
</evidence>
<organism evidence="2 3">
    <name type="scientific">Spiroplasma platyhelix PALS-1</name>
    <dbReference type="NCBI Taxonomy" id="1276218"/>
    <lineage>
        <taxon>Bacteria</taxon>
        <taxon>Bacillati</taxon>
        <taxon>Mycoplasmatota</taxon>
        <taxon>Mollicutes</taxon>
        <taxon>Entomoplasmatales</taxon>
        <taxon>Spiroplasmataceae</taxon>
        <taxon>Spiroplasma</taxon>
    </lineage>
</organism>
<reference evidence="2 3" key="1">
    <citation type="submission" date="2020-04" db="EMBL/GenBank/DDBJ databases">
        <title>Complete genome sequence of Spiroplasma platyhelix ATCC 51748, an insect isolate.</title>
        <authorList>
            <person name="Green E.A."/>
            <person name="Klassen J.L."/>
        </authorList>
    </citation>
    <scope>NUCLEOTIDE SEQUENCE [LARGE SCALE GENOMIC DNA]</scope>
    <source>
        <strain evidence="2 3">PALS-1</strain>
    </source>
</reference>
<keyword evidence="1" id="KW-0472">Membrane</keyword>
<dbReference type="Proteomes" id="UP000584587">
    <property type="component" value="Unassembled WGS sequence"/>
</dbReference>
<protein>
    <submittedName>
        <fullName evidence="2">Uncharacterized protein</fullName>
    </submittedName>
</protein>
<dbReference type="RefSeq" id="WP_168105266.1">
    <property type="nucleotide sequence ID" value="NZ_JAAVVK010000002.1"/>
</dbReference>
<evidence type="ECO:0000256" key="1">
    <source>
        <dbReference type="SAM" id="Phobius"/>
    </source>
</evidence>
<accession>A0A846U1X9</accession>
<keyword evidence="1" id="KW-1133">Transmembrane helix</keyword>
<gene>
    <name evidence="2" type="ORF">HER12_03450</name>
</gene>
<evidence type="ECO:0000313" key="2">
    <source>
        <dbReference type="EMBL" id="NKE38796.1"/>
    </source>
</evidence>
<feature type="transmembrane region" description="Helical" evidence="1">
    <location>
        <begin position="46"/>
        <end position="69"/>
    </location>
</feature>
<proteinExistence type="predicted"/>
<name>A0A846U1X9_9MOLU</name>